<evidence type="ECO:0000313" key="2">
    <source>
        <dbReference type="Proteomes" id="UP001063166"/>
    </source>
</evidence>
<proteinExistence type="predicted"/>
<gene>
    <name evidence="1" type="ORF">LshimejAT787_0605300</name>
</gene>
<dbReference type="EMBL" id="BRPK01000006">
    <property type="protein sequence ID" value="GLB39368.1"/>
    <property type="molecule type" value="Genomic_DNA"/>
</dbReference>
<keyword evidence="2" id="KW-1185">Reference proteome</keyword>
<accession>A0A9P3UN70</accession>
<organism evidence="1 2">
    <name type="scientific">Lyophyllum shimeji</name>
    <name type="common">Hon-shimeji</name>
    <name type="synonym">Tricholoma shimeji</name>
    <dbReference type="NCBI Taxonomy" id="47721"/>
    <lineage>
        <taxon>Eukaryota</taxon>
        <taxon>Fungi</taxon>
        <taxon>Dikarya</taxon>
        <taxon>Basidiomycota</taxon>
        <taxon>Agaricomycotina</taxon>
        <taxon>Agaricomycetes</taxon>
        <taxon>Agaricomycetidae</taxon>
        <taxon>Agaricales</taxon>
        <taxon>Tricholomatineae</taxon>
        <taxon>Lyophyllaceae</taxon>
        <taxon>Lyophyllum</taxon>
    </lineage>
</organism>
<name>A0A9P3UN70_LYOSH</name>
<evidence type="ECO:0000313" key="1">
    <source>
        <dbReference type="EMBL" id="GLB39368.1"/>
    </source>
</evidence>
<dbReference type="Proteomes" id="UP001063166">
    <property type="component" value="Unassembled WGS sequence"/>
</dbReference>
<comment type="caution">
    <text evidence="1">The sequence shown here is derived from an EMBL/GenBank/DDBJ whole genome shotgun (WGS) entry which is preliminary data.</text>
</comment>
<reference evidence="1" key="1">
    <citation type="submission" date="2022-07" db="EMBL/GenBank/DDBJ databases">
        <title>The genome of Lyophyllum shimeji provides insight into the initial evolution of ectomycorrhizal fungal genome.</title>
        <authorList>
            <person name="Kobayashi Y."/>
            <person name="Shibata T."/>
            <person name="Hirakawa H."/>
            <person name="Shigenobu S."/>
            <person name="Nishiyama T."/>
            <person name="Yamada A."/>
            <person name="Hasebe M."/>
            <person name="Kawaguchi M."/>
        </authorList>
    </citation>
    <scope>NUCLEOTIDE SEQUENCE</scope>
    <source>
        <strain evidence="1">AT787</strain>
    </source>
</reference>
<protein>
    <submittedName>
        <fullName evidence="1">Uncharacterized protein</fullName>
    </submittedName>
</protein>
<dbReference type="AlphaFoldDB" id="A0A9P3UN70"/>
<sequence length="145" mass="15288">MERVHEILRGCSSCEQYAAQIVRTQSQSAQGSTRSFKGVGRDSRVPVEYYGASSGGTLPKFRAGLDSGEAAIATLKSNDRNVAAESSLPKVASRTSRGANIGGMASVRWKTRGPWSLLDVPGNQAKIKPSAGGVQPIVIHASTMI</sequence>